<evidence type="ECO:0000259" key="3">
    <source>
        <dbReference type="Pfam" id="PF00266"/>
    </source>
</evidence>
<evidence type="ECO:0000256" key="1">
    <source>
        <dbReference type="ARBA" id="ARBA00001933"/>
    </source>
</evidence>
<dbReference type="Proteomes" id="UP001197974">
    <property type="component" value="Chromosome"/>
</dbReference>
<keyword evidence="5" id="KW-1185">Reference proteome</keyword>
<proteinExistence type="predicted"/>
<dbReference type="Gene3D" id="3.40.640.10">
    <property type="entry name" value="Type I PLP-dependent aspartate aminotransferase-like (Major domain)"/>
    <property type="match status" value="1"/>
</dbReference>
<protein>
    <submittedName>
        <fullName evidence="4">Aminotransferase class V-fold PLP-dependent enzyme</fullName>
    </submittedName>
</protein>
<keyword evidence="4" id="KW-0808">Transferase</keyword>
<sequence length="481" mass="55091">MHYFRNIREQIVGINHYVSTPYGYKKLIYFDWTASGRLFYPIEEKMLHVVGPMIANTHTESNSTGSFMTNLYLESLQKIKKHVNANSEDVIITEGSGCTTVINKFQRILGLKVPERFQHLVKLEGKKKPVIFLSHMEHHSNQTSWMETIADVVIVEPTLRENVKPEYLRELLSKYNDRDLKIGSFTACSNVTGVVPPYHELAKIMHEHGGYCFVDFVASAPYVHMNMHPEDPMEKLDAIFFSPHKFLGGPGSCGVLIFDSKLYSNTIPDHPGGGTVVWTNPWGGKKYFDSIEAREDGGTPNFLQTVRAALAVSLKDEMLLNGMYERKNDLLDYLWSELTKIEEVVIFERNDKDRLCIISFYIENTHYNLVVKLLDERFGIQVRGGCSCAGTYGHYLLKITPSNSKKITDQLDSGNMAEKPGWVRVSLHPTNTTDEIDVFIFAINEIIENYQEWKKDYIFDPSTNEFTHKAYVEPSFMNFFA</sequence>
<dbReference type="InterPro" id="IPR000192">
    <property type="entry name" value="Aminotrans_V_dom"/>
</dbReference>
<accession>A0ABY9JUA3</accession>
<organism evidence="4 5">
    <name type="scientific">Bacillus carboniphilus</name>
    <dbReference type="NCBI Taxonomy" id="86663"/>
    <lineage>
        <taxon>Bacteria</taxon>
        <taxon>Bacillati</taxon>
        <taxon>Bacillota</taxon>
        <taxon>Bacilli</taxon>
        <taxon>Bacillales</taxon>
        <taxon>Bacillaceae</taxon>
        <taxon>Bacillus</taxon>
    </lineage>
</organism>
<dbReference type="PANTHER" id="PTHR43586">
    <property type="entry name" value="CYSTEINE DESULFURASE"/>
    <property type="match status" value="1"/>
</dbReference>
<evidence type="ECO:0000313" key="5">
    <source>
        <dbReference type="Proteomes" id="UP001197974"/>
    </source>
</evidence>
<dbReference type="InterPro" id="IPR015422">
    <property type="entry name" value="PyrdxlP-dep_Trfase_small"/>
</dbReference>
<dbReference type="PANTHER" id="PTHR43586:SF8">
    <property type="entry name" value="CYSTEINE DESULFURASE 1, CHLOROPLASTIC"/>
    <property type="match status" value="1"/>
</dbReference>
<dbReference type="Gene3D" id="3.90.1150.10">
    <property type="entry name" value="Aspartate Aminotransferase, domain 1"/>
    <property type="match status" value="1"/>
</dbReference>
<dbReference type="EMBL" id="CP129013">
    <property type="protein sequence ID" value="WLR42984.1"/>
    <property type="molecule type" value="Genomic_DNA"/>
</dbReference>
<dbReference type="InterPro" id="IPR015424">
    <property type="entry name" value="PyrdxlP-dep_Trfase"/>
</dbReference>
<comment type="cofactor">
    <cofactor evidence="1">
        <name>pyridoxal 5'-phosphate</name>
        <dbReference type="ChEBI" id="CHEBI:597326"/>
    </cofactor>
</comment>
<gene>
    <name evidence="4" type="ORF">LC087_01830</name>
</gene>
<feature type="domain" description="Aminotransferase class V" evidence="3">
    <location>
        <begin position="28"/>
        <end position="439"/>
    </location>
</feature>
<reference evidence="4 5" key="1">
    <citation type="submission" date="2023-06" db="EMBL/GenBank/DDBJ databases">
        <title>Five Gram-positive bacteria isolated from mangrove sediments in Shenzhen, Guangdong, China.</title>
        <authorList>
            <person name="Yu S."/>
            <person name="Zheng W."/>
            <person name="Huang Y."/>
        </authorList>
    </citation>
    <scope>NUCLEOTIDE SEQUENCE [LARGE SCALE GENOMIC DNA]</scope>
    <source>
        <strain evidence="4 5">SaN35-3</strain>
    </source>
</reference>
<evidence type="ECO:0000256" key="2">
    <source>
        <dbReference type="ARBA" id="ARBA00022898"/>
    </source>
</evidence>
<dbReference type="Pfam" id="PF00266">
    <property type="entry name" value="Aminotran_5"/>
    <property type="match status" value="1"/>
</dbReference>
<name>A0ABY9JUA3_9BACI</name>
<keyword evidence="4" id="KW-0032">Aminotransferase</keyword>
<dbReference type="SUPFAM" id="SSF53383">
    <property type="entry name" value="PLP-dependent transferases"/>
    <property type="match status" value="1"/>
</dbReference>
<dbReference type="InterPro" id="IPR015421">
    <property type="entry name" value="PyrdxlP-dep_Trfase_major"/>
</dbReference>
<dbReference type="GO" id="GO:0008483">
    <property type="term" value="F:transaminase activity"/>
    <property type="evidence" value="ECO:0007669"/>
    <property type="project" value="UniProtKB-KW"/>
</dbReference>
<evidence type="ECO:0000313" key="4">
    <source>
        <dbReference type="EMBL" id="WLR42984.1"/>
    </source>
</evidence>
<keyword evidence="2" id="KW-0663">Pyridoxal phosphate</keyword>